<comment type="caution">
    <text evidence="2">The sequence shown here is derived from an EMBL/GenBank/DDBJ whole genome shotgun (WGS) entry which is preliminary data.</text>
</comment>
<evidence type="ECO:0000256" key="1">
    <source>
        <dbReference type="SAM" id="MobiDB-lite"/>
    </source>
</evidence>
<gene>
    <name evidence="2" type="ORF">K2173_010105</name>
</gene>
<organism evidence="2 3">
    <name type="scientific">Erythroxylum novogranatense</name>
    <dbReference type="NCBI Taxonomy" id="1862640"/>
    <lineage>
        <taxon>Eukaryota</taxon>
        <taxon>Viridiplantae</taxon>
        <taxon>Streptophyta</taxon>
        <taxon>Embryophyta</taxon>
        <taxon>Tracheophyta</taxon>
        <taxon>Spermatophyta</taxon>
        <taxon>Magnoliopsida</taxon>
        <taxon>eudicotyledons</taxon>
        <taxon>Gunneridae</taxon>
        <taxon>Pentapetalae</taxon>
        <taxon>rosids</taxon>
        <taxon>fabids</taxon>
        <taxon>Malpighiales</taxon>
        <taxon>Erythroxylaceae</taxon>
        <taxon>Erythroxylum</taxon>
    </lineage>
</organism>
<evidence type="ECO:0000313" key="3">
    <source>
        <dbReference type="Proteomes" id="UP001159364"/>
    </source>
</evidence>
<dbReference type="Proteomes" id="UP001159364">
    <property type="component" value="Linkage Group LG11"/>
</dbReference>
<sequence>MGMNRRVPSDRHARNLSSFSIAHKQPPPKRMPIARKVVDIVVVRLLFVQELEHFINIYKKRKVVSCARRNGLELEAVNRGEEDT</sequence>
<proteinExistence type="predicted"/>
<dbReference type="AlphaFoldDB" id="A0AAV8SCI9"/>
<protein>
    <submittedName>
        <fullName evidence="2">Uncharacterized protein</fullName>
    </submittedName>
</protein>
<dbReference type="EMBL" id="JAIWQS010000011">
    <property type="protein sequence ID" value="KAJ8749685.1"/>
    <property type="molecule type" value="Genomic_DNA"/>
</dbReference>
<accession>A0AAV8SCI9</accession>
<evidence type="ECO:0000313" key="2">
    <source>
        <dbReference type="EMBL" id="KAJ8749685.1"/>
    </source>
</evidence>
<reference evidence="2 3" key="1">
    <citation type="submission" date="2021-09" db="EMBL/GenBank/DDBJ databases">
        <title>Genomic insights and catalytic innovation underlie evolution of tropane alkaloids biosynthesis.</title>
        <authorList>
            <person name="Wang Y.-J."/>
            <person name="Tian T."/>
            <person name="Huang J.-P."/>
            <person name="Huang S.-X."/>
        </authorList>
    </citation>
    <scope>NUCLEOTIDE SEQUENCE [LARGE SCALE GENOMIC DNA]</scope>
    <source>
        <strain evidence="2">KIB-2018</strain>
        <tissue evidence="2">Leaf</tissue>
    </source>
</reference>
<feature type="region of interest" description="Disordered" evidence="1">
    <location>
        <begin position="1"/>
        <end position="27"/>
    </location>
</feature>
<name>A0AAV8SCI9_9ROSI</name>
<keyword evidence="3" id="KW-1185">Reference proteome</keyword>